<keyword evidence="1" id="KW-0175">Coiled coil</keyword>
<comment type="caution">
    <text evidence="3">The sequence shown here is derived from an EMBL/GenBank/DDBJ whole genome shotgun (WGS) entry which is preliminary data.</text>
</comment>
<dbReference type="RefSeq" id="WP_303480070.1">
    <property type="nucleotide sequence ID" value="NZ_JAUOPJ010000008.1"/>
</dbReference>
<sequence length="226" mass="24477">MSEISDFEARITAALERIGRAVAVAEERAETMAAEAAGGIASEELEAEIARLRDALDEEKAANSQLETRVKAIHERQETHVAALETEVETLRRQLADHDREMQKLRLVNTQLRENNTALREANAEGVGNADLIDSGMRAELEALKVTRAADVTELDAILTELRAVMARQQQDTETVGQTSEEPTPEAAPEEGAETAPASPESNTSAPVFEAAPKPEAAQITPDEEV</sequence>
<feature type="compositionally biased region" description="Polar residues" evidence="2">
    <location>
        <begin position="169"/>
        <end position="178"/>
    </location>
</feature>
<dbReference type="AlphaFoldDB" id="A0AAW7XV88"/>
<accession>A0AAW7XV88</accession>
<evidence type="ECO:0000313" key="3">
    <source>
        <dbReference type="EMBL" id="MDO6457621.1"/>
    </source>
</evidence>
<gene>
    <name evidence="3" type="ORF">Q4494_11075</name>
</gene>
<proteinExistence type="predicted"/>
<organism evidence="3 4">
    <name type="scientific">Celeribacter halophilus</name>
    <dbReference type="NCBI Taxonomy" id="576117"/>
    <lineage>
        <taxon>Bacteria</taxon>
        <taxon>Pseudomonadati</taxon>
        <taxon>Pseudomonadota</taxon>
        <taxon>Alphaproteobacteria</taxon>
        <taxon>Rhodobacterales</taxon>
        <taxon>Roseobacteraceae</taxon>
        <taxon>Celeribacter</taxon>
    </lineage>
</organism>
<name>A0AAW7XV88_9RHOB</name>
<dbReference type="EMBL" id="JAUOPJ010000008">
    <property type="protein sequence ID" value="MDO6457621.1"/>
    <property type="molecule type" value="Genomic_DNA"/>
</dbReference>
<reference evidence="3" key="1">
    <citation type="submission" date="2023-07" db="EMBL/GenBank/DDBJ databases">
        <title>Genome content predicts the carbon catabolic preferences of heterotrophic bacteria.</title>
        <authorList>
            <person name="Gralka M."/>
        </authorList>
    </citation>
    <scope>NUCLEOTIDE SEQUENCE</scope>
    <source>
        <strain evidence="3">I2M02</strain>
    </source>
</reference>
<dbReference type="Proteomes" id="UP001169823">
    <property type="component" value="Unassembled WGS sequence"/>
</dbReference>
<protein>
    <submittedName>
        <fullName evidence="3">Uncharacterized protein</fullName>
    </submittedName>
</protein>
<feature type="coiled-coil region" evidence="1">
    <location>
        <begin position="42"/>
        <end position="122"/>
    </location>
</feature>
<evidence type="ECO:0000256" key="2">
    <source>
        <dbReference type="SAM" id="MobiDB-lite"/>
    </source>
</evidence>
<evidence type="ECO:0000256" key="1">
    <source>
        <dbReference type="SAM" id="Coils"/>
    </source>
</evidence>
<feature type="region of interest" description="Disordered" evidence="2">
    <location>
        <begin position="169"/>
        <end position="226"/>
    </location>
</feature>
<evidence type="ECO:0000313" key="4">
    <source>
        <dbReference type="Proteomes" id="UP001169823"/>
    </source>
</evidence>